<evidence type="ECO:0000259" key="13">
    <source>
        <dbReference type="Pfam" id="PF07715"/>
    </source>
</evidence>
<evidence type="ECO:0000313" key="14">
    <source>
        <dbReference type="EMBL" id="MDR6300410.1"/>
    </source>
</evidence>
<reference evidence="14 15" key="1">
    <citation type="submission" date="2023-07" db="EMBL/GenBank/DDBJ databases">
        <title>Genomic Encyclopedia of Type Strains, Phase IV (KMG-IV): sequencing the most valuable type-strain genomes for metagenomic binning, comparative biology and taxonomic classification.</title>
        <authorList>
            <person name="Goeker M."/>
        </authorList>
    </citation>
    <scope>NUCLEOTIDE SEQUENCE [LARGE SCALE GENOMIC DNA]</scope>
    <source>
        <strain evidence="14 15">DSM 102814</strain>
    </source>
</reference>
<dbReference type="InterPro" id="IPR000531">
    <property type="entry name" value="Beta-barrel_TonB"/>
</dbReference>
<keyword evidence="9 10" id="KW-0998">Cell outer membrane</keyword>
<comment type="caution">
    <text evidence="14">The sequence shown here is derived from an EMBL/GenBank/DDBJ whole genome shotgun (WGS) entry which is preliminary data.</text>
</comment>
<evidence type="ECO:0000256" key="3">
    <source>
        <dbReference type="ARBA" id="ARBA00022452"/>
    </source>
</evidence>
<evidence type="ECO:0000256" key="8">
    <source>
        <dbReference type="ARBA" id="ARBA00023170"/>
    </source>
</evidence>
<evidence type="ECO:0000256" key="6">
    <source>
        <dbReference type="ARBA" id="ARBA00023077"/>
    </source>
</evidence>
<feature type="domain" description="TonB-dependent receptor-like beta-barrel" evidence="12">
    <location>
        <begin position="247"/>
        <end position="674"/>
    </location>
</feature>
<dbReference type="PANTHER" id="PTHR30069:SF29">
    <property type="entry name" value="HEMOGLOBIN AND HEMOGLOBIN-HAPTOGLOBIN-BINDING PROTEIN 1-RELATED"/>
    <property type="match status" value="1"/>
</dbReference>
<gene>
    <name evidence="14" type="ORF">GGR31_001041</name>
</gene>
<dbReference type="PANTHER" id="PTHR30069">
    <property type="entry name" value="TONB-DEPENDENT OUTER MEMBRANE RECEPTOR"/>
    <property type="match status" value="1"/>
</dbReference>
<keyword evidence="15" id="KW-1185">Reference proteome</keyword>
<comment type="similarity">
    <text evidence="10 11">Belongs to the TonB-dependent receptor family.</text>
</comment>
<evidence type="ECO:0000256" key="9">
    <source>
        <dbReference type="ARBA" id="ARBA00023237"/>
    </source>
</evidence>
<dbReference type="EMBL" id="JAVDQA010000002">
    <property type="protein sequence ID" value="MDR6300410.1"/>
    <property type="molecule type" value="Genomic_DNA"/>
</dbReference>
<evidence type="ECO:0000256" key="7">
    <source>
        <dbReference type="ARBA" id="ARBA00023136"/>
    </source>
</evidence>
<evidence type="ECO:0000256" key="2">
    <source>
        <dbReference type="ARBA" id="ARBA00022448"/>
    </source>
</evidence>
<comment type="subcellular location">
    <subcellularLocation>
        <location evidence="1 10">Cell outer membrane</location>
        <topology evidence="1 10">Multi-pass membrane protein</topology>
    </subcellularLocation>
</comment>
<protein>
    <submittedName>
        <fullName evidence="14">Outer membrane receptor for ferrienterochelin and colicins</fullName>
    </submittedName>
</protein>
<sequence length="716" mass="82417">MIKRYFFLTTLLVFIQTKAQEIDSLRQDSLHYNSLKEVVLTGQYNRQSVDKSVFEVEVLSQKDIKMLAANNLADVLNQTLNMNIVPQAGEGRSGIKQFGFNSEYVKILVDNVPIVGDEGFGNAIDISQINLDDIEQIEIIEGSMGVQYGADAVTGVVNIITKKSGKHDWQITPFIQEETIGNEYSFFDEGRHIQSIKIGHNFSDELYGNILYTRNDFQGFLNNKKGISYYNRARENDSLRGYEWLPKEQNNIKALLNFTDNKNFKAFYKFEYFTEETNKYANNANSNYNPSTETINPTANDEIFTSERFYHHLNTSGKINEKVNFNISAAYQEQIKNYKRYSYRLKTEEKNTLEQYDYNTRKGFFSRGTFNNFFDSDKANIELGYETTIDAGSASGLASQNIEQRTKSNQLNSYSFFASSELEPFKNLSIRPGARVIFSSKFNPIMALSLSGKYRFKNNYQLRAIVGSAPKIPNYEQLYFYLVDSNHNVQGNENLNAEYGKSIFLHLKKNFWSKNYELKFTPKLSLWFLDVKDKIDLIVIQNAPLAYQYNNIDLYRTWGTSLRNSINYNQFTATLGVGFSGQSKILKSAGVYNDDYLYAFQINSNLSYNIPKWNTTFSTYFKYNGPQQQFFNELNDERETVVKRGKIEGYGWLNASVRKTFFDTNFEVTLGARNMLDITQVNTSVIGGGTHETSTGSQLFGYGRSYFIKLLYNLNF</sequence>
<dbReference type="InterPro" id="IPR037066">
    <property type="entry name" value="Plug_dom_sf"/>
</dbReference>
<dbReference type="Gene3D" id="2.170.130.10">
    <property type="entry name" value="TonB-dependent receptor, plug domain"/>
    <property type="match status" value="1"/>
</dbReference>
<evidence type="ECO:0000256" key="4">
    <source>
        <dbReference type="ARBA" id="ARBA00022692"/>
    </source>
</evidence>
<dbReference type="PROSITE" id="PS52016">
    <property type="entry name" value="TONB_DEPENDENT_REC_3"/>
    <property type="match status" value="1"/>
</dbReference>
<evidence type="ECO:0000256" key="5">
    <source>
        <dbReference type="ARBA" id="ARBA00022729"/>
    </source>
</evidence>
<keyword evidence="8 14" id="KW-0675">Receptor</keyword>
<dbReference type="InterPro" id="IPR012910">
    <property type="entry name" value="Plug_dom"/>
</dbReference>
<accession>A0ABU1K465</accession>
<keyword evidence="2 10" id="KW-0813">Transport</keyword>
<evidence type="ECO:0000256" key="10">
    <source>
        <dbReference type="PROSITE-ProRule" id="PRU01360"/>
    </source>
</evidence>
<feature type="domain" description="TonB-dependent receptor plug" evidence="13">
    <location>
        <begin position="52"/>
        <end position="156"/>
    </location>
</feature>
<dbReference type="SUPFAM" id="SSF56935">
    <property type="entry name" value="Porins"/>
    <property type="match status" value="1"/>
</dbReference>
<keyword evidence="5" id="KW-0732">Signal</keyword>
<evidence type="ECO:0000256" key="1">
    <source>
        <dbReference type="ARBA" id="ARBA00004571"/>
    </source>
</evidence>
<keyword evidence="3 10" id="KW-1134">Transmembrane beta strand</keyword>
<evidence type="ECO:0000313" key="15">
    <source>
        <dbReference type="Proteomes" id="UP001257659"/>
    </source>
</evidence>
<dbReference type="InterPro" id="IPR036942">
    <property type="entry name" value="Beta-barrel_TonB_sf"/>
</dbReference>
<evidence type="ECO:0000256" key="11">
    <source>
        <dbReference type="RuleBase" id="RU003357"/>
    </source>
</evidence>
<organism evidence="14 15">
    <name type="scientific">Mesonia maritima</name>
    <dbReference type="NCBI Taxonomy" id="1793873"/>
    <lineage>
        <taxon>Bacteria</taxon>
        <taxon>Pseudomonadati</taxon>
        <taxon>Bacteroidota</taxon>
        <taxon>Flavobacteriia</taxon>
        <taxon>Flavobacteriales</taxon>
        <taxon>Flavobacteriaceae</taxon>
        <taxon>Mesonia</taxon>
    </lineage>
</organism>
<keyword evidence="7 10" id="KW-0472">Membrane</keyword>
<name>A0ABU1K465_9FLAO</name>
<dbReference type="Gene3D" id="2.40.170.20">
    <property type="entry name" value="TonB-dependent receptor, beta-barrel domain"/>
    <property type="match status" value="1"/>
</dbReference>
<dbReference type="Pfam" id="PF00593">
    <property type="entry name" value="TonB_dep_Rec_b-barrel"/>
    <property type="match status" value="1"/>
</dbReference>
<keyword evidence="6 11" id="KW-0798">TonB box</keyword>
<dbReference type="InterPro" id="IPR039426">
    <property type="entry name" value="TonB-dep_rcpt-like"/>
</dbReference>
<dbReference type="Proteomes" id="UP001257659">
    <property type="component" value="Unassembled WGS sequence"/>
</dbReference>
<keyword evidence="4 10" id="KW-0812">Transmembrane</keyword>
<dbReference type="RefSeq" id="WP_309727320.1">
    <property type="nucleotide sequence ID" value="NZ_JAVDQA010000002.1"/>
</dbReference>
<evidence type="ECO:0000259" key="12">
    <source>
        <dbReference type="Pfam" id="PF00593"/>
    </source>
</evidence>
<dbReference type="Pfam" id="PF07715">
    <property type="entry name" value="Plug"/>
    <property type="match status" value="1"/>
</dbReference>
<proteinExistence type="inferred from homology"/>